<reference evidence="1" key="1">
    <citation type="journal article" date="2020" name="Nature">
        <title>Giant virus diversity and host interactions through global metagenomics.</title>
        <authorList>
            <person name="Schulz F."/>
            <person name="Roux S."/>
            <person name="Paez-Espino D."/>
            <person name="Jungbluth S."/>
            <person name="Walsh D.A."/>
            <person name="Denef V.J."/>
            <person name="McMahon K.D."/>
            <person name="Konstantinidis K.T."/>
            <person name="Eloe-Fadrosh E.A."/>
            <person name="Kyrpides N.C."/>
            <person name="Woyke T."/>
        </authorList>
    </citation>
    <scope>NUCLEOTIDE SEQUENCE</scope>
    <source>
        <strain evidence="1">GVMAG-M-3300025699-48</strain>
    </source>
</reference>
<accession>A0A6C0J6F9</accession>
<sequence>MQSTKQEFIRCAYPVVKETVPLSSRGYYTNNKYPEVPPLMSDGRAITAAWQHDAVTNAKLIEENNIKSNWAYRKYLTQNATQVMQDNFRESSNDTGYNSRFATAPNIQSNQVMYFSSPLVYSSIEDNTKTLGHTTSDLKTDYLSREILQSRTISPAITQDVLIRTLGFDKKTEEKE</sequence>
<dbReference type="AlphaFoldDB" id="A0A6C0J6F9"/>
<name>A0A6C0J6F9_9ZZZZ</name>
<dbReference type="EMBL" id="MN740306">
    <property type="protein sequence ID" value="QHT99213.1"/>
    <property type="molecule type" value="Genomic_DNA"/>
</dbReference>
<protein>
    <submittedName>
        <fullName evidence="1">Uncharacterized protein</fullName>
    </submittedName>
</protein>
<evidence type="ECO:0000313" key="1">
    <source>
        <dbReference type="EMBL" id="QHT99213.1"/>
    </source>
</evidence>
<proteinExistence type="predicted"/>
<organism evidence="1">
    <name type="scientific">viral metagenome</name>
    <dbReference type="NCBI Taxonomy" id="1070528"/>
    <lineage>
        <taxon>unclassified sequences</taxon>
        <taxon>metagenomes</taxon>
        <taxon>organismal metagenomes</taxon>
    </lineage>
</organism>